<evidence type="ECO:0000256" key="8">
    <source>
        <dbReference type="ARBA" id="ARBA00022777"/>
    </source>
</evidence>
<evidence type="ECO:0000256" key="6">
    <source>
        <dbReference type="ARBA" id="ARBA00022679"/>
    </source>
</evidence>
<keyword evidence="8" id="KW-0418">Kinase</keyword>
<dbReference type="SUPFAM" id="SSF55874">
    <property type="entry name" value="ATPase domain of HSP90 chaperone/DNA topoisomerase II/histidine kinase"/>
    <property type="match status" value="1"/>
</dbReference>
<evidence type="ECO:0000256" key="11">
    <source>
        <dbReference type="ARBA" id="ARBA00023136"/>
    </source>
</evidence>
<evidence type="ECO:0000256" key="13">
    <source>
        <dbReference type="ARBA" id="ARBA00074306"/>
    </source>
</evidence>
<dbReference type="FunFam" id="3.30.565.10:FF:000010">
    <property type="entry name" value="Sensor histidine kinase RcsC"/>
    <property type="match status" value="1"/>
</dbReference>
<evidence type="ECO:0000256" key="5">
    <source>
        <dbReference type="ARBA" id="ARBA00022553"/>
    </source>
</evidence>
<evidence type="ECO:0000313" key="16">
    <source>
        <dbReference type="Proteomes" id="UP000767446"/>
    </source>
</evidence>
<comment type="catalytic activity">
    <reaction evidence="1">
        <text>ATP + protein L-histidine = ADP + protein N-phospho-L-histidine.</text>
        <dbReference type="EC" id="2.7.13.3"/>
    </reaction>
</comment>
<keyword evidence="6" id="KW-0808">Transferase</keyword>
<dbReference type="SUPFAM" id="SSF47384">
    <property type="entry name" value="Homodimeric domain of signal transducing histidine kinase"/>
    <property type="match status" value="1"/>
</dbReference>
<sequence>MIQVMRKTLILDEILKGTANILHERLKVTGCLICSKLGEKMRVRGVSQATVKSENLVDLIFDISNYYHSLLVTGKPVVIGKTEKCVSHKIRKTCQREEVRSLVIFPMFYQESYLGEIWLHCQWEHEWQENELNIVSIIAAQCAMSLHQAQLSVQIQQHRLGEQLIQQISQRINSNLDAEEVIQEILQKIGESFQINQVILFRLDQVNIQIYQKWPMNNPLSGKVTPELLEMQEQYLIKEQDNYVQKKQQKEQILENPEYFQSDFALSVPIFIHQKLFGSLTLQTTTKQRNFTPEEIYTIKQIAEQIAIPLHLEQLVKARIQQLEAEKQSIEAANRAKSEFLSHMSHELRTPLTAIIGFSRMLIQQLYGELNPKQMQYVSGIYDSGQHLLDLINDLLDISKIEAERFELFMEKVPVEEICLASISIIQERAKQQGLELVLDIDQEVDFCVADHRCLKQILLNLLSNAVKFTETGSVTLKVQKNKKMLLFSVIDTGIGIKEDDQKKLFEAFSQIDTYLHRQHKGTGLGLALSRKLARLHGGDLTLSSESGKGSCFTLHLPIPCHVSN</sequence>
<dbReference type="InterPro" id="IPR036097">
    <property type="entry name" value="HisK_dim/P_sf"/>
</dbReference>
<dbReference type="InterPro" id="IPR050736">
    <property type="entry name" value="Sensor_HK_Regulatory"/>
</dbReference>
<dbReference type="SMART" id="SM00388">
    <property type="entry name" value="HisKA"/>
    <property type="match status" value="1"/>
</dbReference>
<dbReference type="SUPFAM" id="SSF55781">
    <property type="entry name" value="GAF domain-like"/>
    <property type="match status" value="2"/>
</dbReference>
<comment type="similarity">
    <text evidence="3">In the N-terminal section; belongs to the phytochrome family.</text>
</comment>
<dbReference type="Pfam" id="PF01590">
    <property type="entry name" value="GAF"/>
    <property type="match status" value="2"/>
</dbReference>
<evidence type="ECO:0000256" key="12">
    <source>
        <dbReference type="ARBA" id="ARBA00023306"/>
    </source>
</evidence>
<evidence type="ECO:0000256" key="9">
    <source>
        <dbReference type="ARBA" id="ARBA00022840"/>
    </source>
</evidence>
<dbReference type="GO" id="GO:0000155">
    <property type="term" value="F:phosphorelay sensor kinase activity"/>
    <property type="evidence" value="ECO:0007669"/>
    <property type="project" value="InterPro"/>
</dbReference>
<keyword evidence="7" id="KW-0547">Nucleotide-binding</keyword>
<comment type="subcellular location">
    <subcellularLocation>
        <location evidence="2">Membrane</location>
    </subcellularLocation>
</comment>
<dbReference type="PANTHER" id="PTHR43711:SF31">
    <property type="entry name" value="HISTIDINE KINASE"/>
    <property type="match status" value="1"/>
</dbReference>
<evidence type="ECO:0000256" key="3">
    <source>
        <dbReference type="ARBA" id="ARBA00006402"/>
    </source>
</evidence>
<dbReference type="Proteomes" id="UP000767446">
    <property type="component" value="Unassembled WGS sequence"/>
</dbReference>
<dbReference type="InterPro" id="IPR003018">
    <property type="entry name" value="GAF"/>
</dbReference>
<organism evidence="15 16">
    <name type="scientific">Gomphosphaeria aponina SAG 52.96 = DSM 107014</name>
    <dbReference type="NCBI Taxonomy" id="1521640"/>
    <lineage>
        <taxon>Bacteria</taxon>
        <taxon>Bacillati</taxon>
        <taxon>Cyanobacteriota</taxon>
        <taxon>Cyanophyceae</taxon>
        <taxon>Oscillatoriophycideae</taxon>
        <taxon>Chroococcales</taxon>
        <taxon>Gomphosphaeriaceae</taxon>
        <taxon>Gomphosphaeria</taxon>
    </lineage>
</organism>
<evidence type="ECO:0000256" key="4">
    <source>
        <dbReference type="ARBA" id="ARBA00012438"/>
    </source>
</evidence>
<dbReference type="Pfam" id="PF00512">
    <property type="entry name" value="HisKA"/>
    <property type="match status" value="1"/>
</dbReference>
<reference evidence="15" key="1">
    <citation type="submission" date="2021-02" db="EMBL/GenBank/DDBJ databases">
        <title>Metagenome analyses of Stigonema ocellatum DSM 106950, Chlorogloea purpurea SAG 13.99 and Gomphosphaeria aponina DSM 107014.</title>
        <authorList>
            <person name="Marter P."/>
            <person name="Huang S."/>
        </authorList>
    </citation>
    <scope>NUCLEOTIDE SEQUENCE</scope>
    <source>
        <strain evidence="15">JP213</strain>
    </source>
</reference>
<dbReference type="PROSITE" id="PS50109">
    <property type="entry name" value="HIS_KIN"/>
    <property type="match status" value="1"/>
</dbReference>
<dbReference type="InterPro" id="IPR003661">
    <property type="entry name" value="HisK_dim/P_dom"/>
</dbReference>
<dbReference type="PANTHER" id="PTHR43711">
    <property type="entry name" value="TWO-COMPONENT HISTIDINE KINASE"/>
    <property type="match status" value="1"/>
</dbReference>
<evidence type="ECO:0000259" key="14">
    <source>
        <dbReference type="PROSITE" id="PS50109"/>
    </source>
</evidence>
<keyword evidence="10" id="KW-0902">Two-component regulatory system</keyword>
<dbReference type="AlphaFoldDB" id="A0A941GTH2"/>
<gene>
    <name evidence="15" type="ORF">DSM107014_16995</name>
</gene>
<keyword evidence="5" id="KW-0597">Phosphoprotein</keyword>
<proteinExistence type="inferred from homology"/>
<keyword evidence="11" id="KW-0472">Membrane</keyword>
<accession>A0A941GTH2</accession>
<dbReference type="GO" id="GO:0016020">
    <property type="term" value="C:membrane"/>
    <property type="evidence" value="ECO:0007669"/>
    <property type="project" value="UniProtKB-SubCell"/>
</dbReference>
<protein>
    <recommendedName>
        <fullName evidence="13">Circadian input-output histidine kinase CikA</fullName>
        <ecNumber evidence="4">2.7.13.3</ecNumber>
    </recommendedName>
</protein>
<dbReference type="PRINTS" id="PR00344">
    <property type="entry name" value="BCTRLSENSOR"/>
</dbReference>
<dbReference type="SMART" id="SM00065">
    <property type="entry name" value="GAF"/>
    <property type="match status" value="2"/>
</dbReference>
<dbReference type="EMBL" id="JADQBC010000146">
    <property type="protein sequence ID" value="MBR8829564.1"/>
    <property type="molecule type" value="Genomic_DNA"/>
</dbReference>
<dbReference type="Gene3D" id="3.30.450.40">
    <property type="match status" value="2"/>
</dbReference>
<dbReference type="CDD" id="cd16922">
    <property type="entry name" value="HATPase_EvgS-ArcB-TorS-like"/>
    <property type="match status" value="1"/>
</dbReference>
<dbReference type="SMART" id="SM00387">
    <property type="entry name" value="HATPase_c"/>
    <property type="match status" value="1"/>
</dbReference>
<keyword evidence="12" id="KW-0131">Cell cycle</keyword>
<dbReference type="Pfam" id="PF02518">
    <property type="entry name" value="HATPase_c"/>
    <property type="match status" value="1"/>
</dbReference>
<name>A0A941GTH2_9CHRO</name>
<dbReference type="Gene3D" id="3.30.565.10">
    <property type="entry name" value="Histidine kinase-like ATPase, C-terminal domain"/>
    <property type="match status" value="1"/>
</dbReference>
<dbReference type="EC" id="2.7.13.3" evidence="4"/>
<evidence type="ECO:0000313" key="15">
    <source>
        <dbReference type="EMBL" id="MBR8829564.1"/>
    </source>
</evidence>
<evidence type="ECO:0000256" key="7">
    <source>
        <dbReference type="ARBA" id="ARBA00022741"/>
    </source>
</evidence>
<dbReference type="FunFam" id="1.10.287.130:FF:000038">
    <property type="entry name" value="Sensory transduction histidine kinase"/>
    <property type="match status" value="1"/>
</dbReference>
<dbReference type="Gene3D" id="1.10.287.130">
    <property type="match status" value="1"/>
</dbReference>
<feature type="domain" description="Histidine kinase" evidence="14">
    <location>
        <begin position="343"/>
        <end position="561"/>
    </location>
</feature>
<dbReference type="InterPro" id="IPR005467">
    <property type="entry name" value="His_kinase_dom"/>
</dbReference>
<evidence type="ECO:0000256" key="2">
    <source>
        <dbReference type="ARBA" id="ARBA00004370"/>
    </source>
</evidence>
<dbReference type="InterPro" id="IPR004358">
    <property type="entry name" value="Sig_transdc_His_kin-like_C"/>
</dbReference>
<dbReference type="InterPro" id="IPR036890">
    <property type="entry name" value="HATPase_C_sf"/>
</dbReference>
<keyword evidence="9" id="KW-0067">ATP-binding</keyword>
<evidence type="ECO:0000256" key="1">
    <source>
        <dbReference type="ARBA" id="ARBA00000085"/>
    </source>
</evidence>
<dbReference type="CDD" id="cd00082">
    <property type="entry name" value="HisKA"/>
    <property type="match status" value="1"/>
</dbReference>
<evidence type="ECO:0000256" key="10">
    <source>
        <dbReference type="ARBA" id="ARBA00023012"/>
    </source>
</evidence>
<dbReference type="InterPro" id="IPR003594">
    <property type="entry name" value="HATPase_dom"/>
</dbReference>
<dbReference type="InterPro" id="IPR029016">
    <property type="entry name" value="GAF-like_dom_sf"/>
</dbReference>
<comment type="caution">
    <text evidence="15">The sequence shown here is derived from an EMBL/GenBank/DDBJ whole genome shotgun (WGS) entry which is preliminary data.</text>
</comment>
<dbReference type="GO" id="GO:0005524">
    <property type="term" value="F:ATP binding"/>
    <property type="evidence" value="ECO:0007669"/>
    <property type="project" value="UniProtKB-KW"/>
</dbReference>